<protein>
    <submittedName>
        <fullName evidence="3">3-alpha-hydroxysteroid dehydrogenase</fullName>
    </submittedName>
</protein>
<accession>A0ABM8CYH2</accession>
<dbReference type="PANTHER" id="PTHR42760">
    <property type="entry name" value="SHORT-CHAIN DEHYDROGENASES/REDUCTASES FAMILY MEMBER"/>
    <property type="match status" value="1"/>
</dbReference>
<keyword evidence="4" id="KW-1185">Reference proteome</keyword>
<evidence type="ECO:0000256" key="2">
    <source>
        <dbReference type="ARBA" id="ARBA00023002"/>
    </source>
</evidence>
<sequence>MNEIAPISLDLSDKVVLVTGAARGQGAEHARRLSALGARLVLGDLDRAEVGAVAAGLPGSTLAVELDVRRADAWRTVVAETWEEFGRLDVLVNNAGVAPRAPLRELTEAELRFVLDVDLIGAVLGMQAVLPLMRQRGGSIINIASTAGMTGYEGGLAYAAAKWGLRGATRSAAKELGALGIRVNAICPGAIDTAMVSDATRAGGGAVANLPIARVGRPDEVSALVAFLASDASSYCTGQDFVVDGGQLA</sequence>
<dbReference type="PANTHER" id="PTHR42760:SF133">
    <property type="entry name" value="3-OXOACYL-[ACYL-CARRIER-PROTEIN] REDUCTASE"/>
    <property type="match status" value="1"/>
</dbReference>
<dbReference type="RefSeq" id="WP_281880318.1">
    <property type="nucleotide sequence ID" value="NZ_AP026976.1"/>
</dbReference>
<dbReference type="Proteomes" id="UP001317870">
    <property type="component" value="Chromosome"/>
</dbReference>
<dbReference type="InterPro" id="IPR002347">
    <property type="entry name" value="SDR_fam"/>
</dbReference>
<dbReference type="SUPFAM" id="SSF51735">
    <property type="entry name" value="NAD(P)-binding Rossmann-fold domains"/>
    <property type="match status" value="1"/>
</dbReference>
<dbReference type="EMBL" id="AP026978">
    <property type="protein sequence ID" value="BDU00081.1"/>
    <property type="molecule type" value="Genomic_DNA"/>
</dbReference>
<evidence type="ECO:0000313" key="3">
    <source>
        <dbReference type="EMBL" id="BDU00081.1"/>
    </source>
</evidence>
<dbReference type="PRINTS" id="PR00081">
    <property type="entry name" value="GDHRDH"/>
</dbReference>
<dbReference type="CDD" id="cd05233">
    <property type="entry name" value="SDR_c"/>
    <property type="match status" value="1"/>
</dbReference>
<name>A0ABM8CYH2_9NOCA</name>
<dbReference type="Pfam" id="PF13561">
    <property type="entry name" value="adh_short_C2"/>
    <property type="match status" value="1"/>
</dbReference>
<evidence type="ECO:0000313" key="4">
    <source>
        <dbReference type="Proteomes" id="UP001317870"/>
    </source>
</evidence>
<evidence type="ECO:0000256" key="1">
    <source>
        <dbReference type="ARBA" id="ARBA00006484"/>
    </source>
</evidence>
<reference evidence="3 4" key="1">
    <citation type="submission" date="2022-11" db="EMBL/GenBank/DDBJ databases">
        <title>Genome Sequencing of Nocardia sp. ON39_IFM12276 and assembly.</title>
        <authorList>
            <person name="Shimojima M."/>
            <person name="Toyokawa M."/>
            <person name="Uesaka K."/>
        </authorList>
    </citation>
    <scope>NUCLEOTIDE SEQUENCE [LARGE SCALE GENOMIC DNA]</scope>
    <source>
        <strain evidence="3 4">IFM 12276</strain>
    </source>
</reference>
<gene>
    <name evidence="3" type="ORF">IFM12276_31090</name>
</gene>
<organism evidence="3 4">
    <name type="scientific">Nocardia sputorum</name>
    <dbReference type="NCBI Taxonomy" id="2984338"/>
    <lineage>
        <taxon>Bacteria</taxon>
        <taxon>Bacillati</taxon>
        <taxon>Actinomycetota</taxon>
        <taxon>Actinomycetes</taxon>
        <taxon>Mycobacteriales</taxon>
        <taxon>Nocardiaceae</taxon>
        <taxon>Nocardia</taxon>
    </lineage>
</organism>
<dbReference type="PRINTS" id="PR00080">
    <property type="entry name" value="SDRFAMILY"/>
</dbReference>
<dbReference type="InterPro" id="IPR036291">
    <property type="entry name" value="NAD(P)-bd_dom_sf"/>
</dbReference>
<dbReference type="Gene3D" id="3.40.50.720">
    <property type="entry name" value="NAD(P)-binding Rossmann-like Domain"/>
    <property type="match status" value="1"/>
</dbReference>
<comment type="similarity">
    <text evidence="1">Belongs to the short-chain dehydrogenases/reductases (SDR) family.</text>
</comment>
<keyword evidence="2" id="KW-0560">Oxidoreductase</keyword>
<proteinExistence type="inferred from homology"/>